<dbReference type="FunFam" id="1.10.533.10:FF:000094">
    <property type="entry name" value="Interleukin-1 receptor-associated kinase"/>
    <property type="match status" value="1"/>
</dbReference>
<feature type="compositionally biased region" description="Basic and acidic residues" evidence="11">
    <location>
        <begin position="636"/>
        <end position="647"/>
    </location>
</feature>
<dbReference type="GO" id="GO:0007165">
    <property type="term" value="P:signal transduction"/>
    <property type="evidence" value="ECO:0007669"/>
    <property type="project" value="InterPro"/>
</dbReference>
<dbReference type="SMART" id="SM00220">
    <property type="entry name" value="S_TKc"/>
    <property type="match status" value="1"/>
</dbReference>
<evidence type="ECO:0000256" key="7">
    <source>
        <dbReference type="ARBA" id="ARBA00022840"/>
    </source>
</evidence>
<dbReference type="InterPro" id="IPR008271">
    <property type="entry name" value="Ser/Thr_kinase_AS"/>
</dbReference>
<comment type="catalytic activity">
    <reaction evidence="8">
        <text>L-threonyl-[protein] + ATP = O-phospho-L-threonyl-[protein] + ADP + H(+)</text>
        <dbReference type="Rhea" id="RHEA:46608"/>
        <dbReference type="Rhea" id="RHEA-COMP:11060"/>
        <dbReference type="Rhea" id="RHEA-COMP:11605"/>
        <dbReference type="ChEBI" id="CHEBI:15378"/>
        <dbReference type="ChEBI" id="CHEBI:30013"/>
        <dbReference type="ChEBI" id="CHEBI:30616"/>
        <dbReference type="ChEBI" id="CHEBI:61977"/>
        <dbReference type="ChEBI" id="CHEBI:456216"/>
        <dbReference type="EC" id="2.7.11.1"/>
    </reaction>
</comment>
<dbReference type="GO" id="GO:0004674">
    <property type="term" value="F:protein serine/threonine kinase activity"/>
    <property type="evidence" value="ECO:0007669"/>
    <property type="project" value="UniProtKB-KW"/>
</dbReference>
<organism evidence="13">
    <name type="scientific">Menopon gallinae</name>
    <name type="common">poultry shaft louse</name>
    <dbReference type="NCBI Taxonomy" id="328185"/>
    <lineage>
        <taxon>Eukaryota</taxon>
        <taxon>Metazoa</taxon>
        <taxon>Ecdysozoa</taxon>
        <taxon>Arthropoda</taxon>
        <taxon>Hexapoda</taxon>
        <taxon>Insecta</taxon>
        <taxon>Pterygota</taxon>
        <taxon>Neoptera</taxon>
        <taxon>Paraneoptera</taxon>
        <taxon>Psocodea</taxon>
        <taxon>Troctomorpha</taxon>
        <taxon>Phthiraptera</taxon>
        <taxon>Amblycera</taxon>
        <taxon>Menoponidae</taxon>
        <taxon>Menopon</taxon>
    </lineage>
</organism>
<dbReference type="Pfam" id="PF07714">
    <property type="entry name" value="PK_Tyr_Ser-Thr"/>
    <property type="match status" value="1"/>
</dbReference>
<feature type="region of interest" description="Disordered" evidence="11">
    <location>
        <begin position="743"/>
        <end position="776"/>
    </location>
</feature>
<dbReference type="CDD" id="cd14066">
    <property type="entry name" value="STKc_IRAK"/>
    <property type="match status" value="1"/>
</dbReference>
<dbReference type="SUPFAM" id="SSF47986">
    <property type="entry name" value="DEATH domain"/>
    <property type="match status" value="1"/>
</dbReference>
<accession>A0AAW2ICR0</accession>
<dbReference type="PROSITE" id="PS00107">
    <property type="entry name" value="PROTEIN_KINASE_ATP"/>
    <property type="match status" value="1"/>
</dbReference>
<dbReference type="FunFam" id="1.10.510.10:FF:000754">
    <property type="entry name" value="Interleukin-1 receptor-associated kinase"/>
    <property type="match status" value="1"/>
</dbReference>
<protein>
    <recommendedName>
        <fullName evidence="2">non-specific serine/threonine protein kinase</fullName>
        <ecNumber evidence="2">2.7.11.1</ecNumber>
    </recommendedName>
</protein>
<dbReference type="EC" id="2.7.11.1" evidence="2"/>
<evidence type="ECO:0000313" key="13">
    <source>
        <dbReference type="EMBL" id="KAL0279250.1"/>
    </source>
</evidence>
<dbReference type="InterPro" id="IPR017441">
    <property type="entry name" value="Protein_kinase_ATP_BS"/>
</dbReference>
<dbReference type="InterPro" id="IPR000719">
    <property type="entry name" value="Prot_kinase_dom"/>
</dbReference>
<keyword evidence="4" id="KW-0808">Transferase</keyword>
<evidence type="ECO:0000256" key="9">
    <source>
        <dbReference type="ARBA" id="ARBA00048679"/>
    </source>
</evidence>
<feature type="region of interest" description="Disordered" evidence="11">
    <location>
        <begin position="628"/>
        <end position="724"/>
    </location>
</feature>
<proteinExistence type="inferred from homology"/>
<keyword evidence="3" id="KW-0723">Serine/threonine-protein kinase</keyword>
<evidence type="ECO:0000256" key="4">
    <source>
        <dbReference type="ARBA" id="ARBA00022679"/>
    </source>
</evidence>
<feature type="binding site" evidence="10">
    <location>
        <position position="293"/>
    </location>
    <ligand>
        <name>ATP</name>
        <dbReference type="ChEBI" id="CHEBI:30616"/>
    </ligand>
</feature>
<feature type="compositionally biased region" description="Polar residues" evidence="11">
    <location>
        <begin position="751"/>
        <end position="764"/>
    </location>
</feature>
<evidence type="ECO:0000256" key="2">
    <source>
        <dbReference type="ARBA" id="ARBA00012513"/>
    </source>
</evidence>
<dbReference type="InterPro" id="IPR000488">
    <property type="entry name" value="Death_dom"/>
</dbReference>
<evidence type="ECO:0000256" key="8">
    <source>
        <dbReference type="ARBA" id="ARBA00047899"/>
    </source>
</evidence>
<reference evidence="13" key="1">
    <citation type="journal article" date="2024" name="Gigascience">
        <title>Chromosome-level genome of the poultry shaft louse Menopon gallinae provides insight into the host-switching and adaptive evolution of parasitic lice.</title>
        <authorList>
            <person name="Xu Y."/>
            <person name="Ma L."/>
            <person name="Liu S."/>
            <person name="Liang Y."/>
            <person name="Liu Q."/>
            <person name="He Z."/>
            <person name="Tian L."/>
            <person name="Duan Y."/>
            <person name="Cai W."/>
            <person name="Li H."/>
            <person name="Song F."/>
        </authorList>
    </citation>
    <scope>NUCLEOTIDE SEQUENCE</scope>
    <source>
        <strain evidence="13">Cailab_2023a</strain>
    </source>
</reference>
<dbReference type="PROSITE" id="PS00108">
    <property type="entry name" value="PROTEIN_KINASE_ST"/>
    <property type="match status" value="1"/>
</dbReference>
<dbReference type="Gene3D" id="1.10.533.10">
    <property type="entry name" value="Death Domain, Fas"/>
    <property type="match status" value="1"/>
</dbReference>
<sequence>MANSVRGNPKYVYDLPYFERMELCRILDQNDKWEELGGTFMNFDVLTIQTLRREILRGNSPADELLTKWGHQNHTILELFVLLSKMQHYQAMLTIKQFVDPEYHRLIYEGEQNLSRLFQSRCPKNRLNAINANDQAAGEGNQAAHCRLAPPLEAKEYNVGSREDEHSHKPGSRQHGERNYEVKILNNEAQVHPGVMNPTKNSHGQTVLVNKQENAAAEPSDLLRPKLMKGESTKDKNISEISSIAESVGILPLITFKELEEATNGWDPSSILGKGGFGTVYKGTWKNTQVAIKRTKNSDTDENKTAQIQQILGELKMLNSYRHDNILPLYGFSLGAEEPCLIYQYLPNGSLEDRLLCRQGSKPLSWFQRHNIATGTARGLQFLHTIGEKPLIHGDIKSANILLDSNFEPKIGDFGLAREGPYNHYTHMKVSKVHGTRPYLPDEFLRHKKFSTKVDTHSFGIVMFELATGLRAYDDQRQHKFLKDLIENSNEQELALLMDKKCGPDEQQTFPNLIVLGKCCTSRKPKERPEMVTVLQELNAMAVKRDTIMKVQNLMKHNSVSPLNAFEVQVIHDHLSQQKRISPASSISAVHRAVSPLQPSYPTPETSRAVSPVVNQLVNQKIHQVNNNILPPIDPVKNENTLRKESRSVSPAASNPFDIERKSDGNNPFLPQPPRLLNNNLEPKQIPPVISVSPPSAPLSSSTSEDLSSEHDTNQFNDNFDDDYSSQFDNVLPLISELGIKKSEKKAEEAQSCNEESGEIQTSAKGKPLWVLEDAS</sequence>
<dbReference type="EMBL" id="JARGDH010000001">
    <property type="protein sequence ID" value="KAL0279250.1"/>
    <property type="molecule type" value="Genomic_DNA"/>
</dbReference>
<gene>
    <name evidence="13" type="ORF">PYX00_000853</name>
</gene>
<feature type="region of interest" description="Disordered" evidence="11">
    <location>
        <begin position="158"/>
        <end position="178"/>
    </location>
</feature>
<dbReference type="AlphaFoldDB" id="A0AAW2ICR0"/>
<evidence type="ECO:0000259" key="12">
    <source>
        <dbReference type="PROSITE" id="PS50011"/>
    </source>
</evidence>
<comment type="similarity">
    <text evidence="1">Belongs to the protein kinase superfamily. TKL Ser/Thr protein kinase family. Pelle subfamily.</text>
</comment>
<dbReference type="Gene3D" id="3.30.200.20">
    <property type="entry name" value="Phosphorylase Kinase, domain 1"/>
    <property type="match status" value="1"/>
</dbReference>
<keyword evidence="6" id="KW-0418">Kinase</keyword>
<dbReference type="CDD" id="cd08307">
    <property type="entry name" value="Death_Pelle"/>
    <property type="match status" value="1"/>
</dbReference>
<dbReference type="Pfam" id="PF00531">
    <property type="entry name" value="Death"/>
    <property type="match status" value="1"/>
</dbReference>
<dbReference type="PROSITE" id="PS50011">
    <property type="entry name" value="PROTEIN_KINASE_DOM"/>
    <property type="match status" value="1"/>
</dbReference>
<dbReference type="GO" id="GO:0045087">
    <property type="term" value="P:innate immune response"/>
    <property type="evidence" value="ECO:0007669"/>
    <property type="project" value="UniProtKB-ARBA"/>
</dbReference>
<dbReference type="InterPro" id="IPR037924">
    <property type="entry name" value="Pelle_death"/>
</dbReference>
<feature type="domain" description="Protein kinase" evidence="12">
    <location>
        <begin position="266"/>
        <end position="542"/>
    </location>
</feature>
<dbReference type="GO" id="GO:0005886">
    <property type="term" value="C:plasma membrane"/>
    <property type="evidence" value="ECO:0007669"/>
    <property type="project" value="TreeGrafter"/>
</dbReference>
<dbReference type="PANTHER" id="PTHR27001">
    <property type="entry name" value="OS01G0253100 PROTEIN"/>
    <property type="match status" value="1"/>
</dbReference>
<dbReference type="InterPro" id="IPR011029">
    <property type="entry name" value="DEATH-like_dom_sf"/>
</dbReference>
<dbReference type="PANTHER" id="PTHR27001:SF939">
    <property type="entry name" value="INTERLEUKIN 1 RECEPTOR ASSOCIATED KINASE 1"/>
    <property type="match status" value="1"/>
</dbReference>
<comment type="caution">
    <text evidence="13">The sequence shown here is derived from an EMBL/GenBank/DDBJ whole genome shotgun (WGS) entry which is preliminary data.</text>
</comment>
<keyword evidence="5 10" id="KW-0547">Nucleotide-binding</keyword>
<dbReference type="InterPro" id="IPR011009">
    <property type="entry name" value="Kinase-like_dom_sf"/>
</dbReference>
<dbReference type="SUPFAM" id="SSF56112">
    <property type="entry name" value="Protein kinase-like (PK-like)"/>
    <property type="match status" value="1"/>
</dbReference>
<keyword evidence="7 10" id="KW-0067">ATP-binding</keyword>
<dbReference type="InterPro" id="IPR001245">
    <property type="entry name" value="Ser-Thr/Tyr_kinase_cat_dom"/>
</dbReference>
<evidence type="ECO:0000256" key="6">
    <source>
        <dbReference type="ARBA" id="ARBA00022777"/>
    </source>
</evidence>
<comment type="catalytic activity">
    <reaction evidence="9">
        <text>L-seryl-[protein] + ATP = O-phospho-L-seryl-[protein] + ADP + H(+)</text>
        <dbReference type="Rhea" id="RHEA:17989"/>
        <dbReference type="Rhea" id="RHEA-COMP:9863"/>
        <dbReference type="Rhea" id="RHEA-COMP:11604"/>
        <dbReference type="ChEBI" id="CHEBI:15378"/>
        <dbReference type="ChEBI" id="CHEBI:29999"/>
        <dbReference type="ChEBI" id="CHEBI:30616"/>
        <dbReference type="ChEBI" id="CHEBI:83421"/>
        <dbReference type="ChEBI" id="CHEBI:456216"/>
        <dbReference type="EC" id="2.7.11.1"/>
    </reaction>
</comment>
<evidence type="ECO:0000256" key="10">
    <source>
        <dbReference type="PROSITE-ProRule" id="PRU10141"/>
    </source>
</evidence>
<feature type="compositionally biased region" description="Low complexity" evidence="11">
    <location>
        <begin position="675"/>
        <end position="706"/>
    </location>
</feature>
<dbReference type="Gene3D" id="1.10.510.10">
    <property type="entry name" value="Transferase(Phosphotransferase) domain 1"/>
    <property type="match status" value="1"/>
</dbReference>
<evidence type="ECO:0000256" key="11">
    <source>
        <dbReference type="SAM" id="MobiDB-lite"/>
    </source>
</evidence>
<dbReference type="GO" id="GO:0005524">
    <property type="term" value="F:ATP binding"/>
    <property type="evidence" value="ECO:0007669"/>
    <property type="project" value="UniProtKB-UniRule"/>
</dbReference>
<evidence type="ECO:0000256" key="3">
    <source>
        <dbReference type="ARBA" id="ARBA00022527"/>
    </source>
</evidence>
<evidence type="ECO:0000256" key="5">
    <source>
        <dbReference type="ARBA" id="ARBA00022741"/>
    </source>
</evidence>
<evidence type="ECO:0000256" key="1">
    <source>
        <dbReference type="ARBA" id="ARBA00008718"/>
    </source>
</evidence>
<name>A0AAW2ICR0_9NEOP</name>